<dbReference type="GO" id="GO:0031578">
    <property type="term" value="P:mitotic spindle orientation checkpoint signaling"/>
    <property type="evidence" value="ECO:0007669"/>
    <property type="project" value="TreeGrafter"/>
</dbReference>
<dbReference type="STRING" id="1071383.J7R126"/>
<accession>J7R126</accession>
<dbReference type="RefSeq" id="XP_022462726.1">
    <property type="nucleotide sequence ID" value="XM_022611303.1"/>
</dbReference>
<protein>
    <submittedName>
        <fullName evidence="2">Uncharacterized protein</fullName>
    </submittedName>
</protein>
<sequence length="587" mass="67010">MNRPDYDSSFEELETSYTKEIGQRRPTGSIMKERIRQPQMEPTASSTTSSDATIFSDGVHTQGYTNEDPTRPDDSGDQYLTKFKDFRFKTDNFDEAIKNQFSKVAHPKSSPTRRSNEFAQQFHRMSSLQNNKKVGTYSTGRSNAELRHPRSMSELKINERHKTPEFTKSSIRIRSQPSLKGSKSYGNLKSTSNGNFVRFKKSMPNLNPIGSPIVEVNDEYADENIENLDDTVIIEPLNSYDYMKQFKESPMKDENFDFADDQDFNFNFDDDALQPQFLANSVKRRQSPKEYNKHEYLDTNEVGSLPYRGNRNSSGPFRTGGDSNSPTSRIRTIKQSIDDHIPTDNLESKSVPQKRWVEDPHILNEFPDRDTIDANLPGNPFLIKNNQHRSISDSIDEGMLQYMKTRSNSNNPKVVGSMVFDEKNQRWVSVSGADSDPFSVINDQFDVPQISKGNRMLKKSSTATLRGQPSRRSLRDGLGIPIAGHRISVGKQFGDSDLEVDPNVNYTINSKTLEKFYHEENRWNKKVGAWFILRTGQLDHPDESFCSAGEISDDSLDPARRDVSSTSKDSKDFMYEIRKMVLNSTRS</sequence>
<reference evidence="3" key="2">
    <citation type="submission" date="2012-08" db="EMBL/GenBank/DDBJ databases">
        <title>Genome sequence of Kazachstania naganishii.</title>
        <authorList>
            <person name="Gordon J.L."/>
            <person name="Armisen D."/>
            <person name="Proux-Wera E."/>
            <person name="OhEigeartaigh S.S."/>
            <person name="Byrne K.P."/>
            <person name="Wolfe K.H."/>
        </authorList>
    </citation>
    <scope>NUCLEOTIDE SEQUENCE [LARGE SCALE GENOMIC DNA]</scope>
    <source>
        <strain evidence="3">ATCC MYA-139 / BCRC 22969 / CBS 8797 / CCRC 22969 / KCTC 17520 / NBRC 10181 / NCYC 3082</strain>
    </source>
</reference>
<feature type="region of interest" description="Disordered" evidence="1">
    <location>
        <begin position="1"/>
        <end position="79"/>
    </location>
</feature>
<dbReference type="AlphaFoldDB" id="J7R126"/>
<evidence type="ECO:0000313" key="3">
    <source>
        <dbReference type="Proteomes" id="UP000006310"/>
    </source>
</evidence>
<dbReference type="KEGG" id="kng:KNAG_0B00310"/>
<feature type="region of interest" description="Disordered" evidence="1">
    <location>
        <begin position="549"/>
        <end position="568"/>
    </location>
</feature>
<dbReference type="GeneID" id="34524130"/>
<dbReference type="GO" id="GO:0005096">
    <property type="term" value="F:GTPase activator activity"/>
    <property type="evidence" value="ECO:0007669"/>
    <property type="project" value="InterPro"/>
</dbReference>
<evidence type="ECO:0000313" key="2">
    <source>
        <dbReference type="EMBL" id="CCK68480.1"/>
    </source>
</evidence>
<feature type="region of interest" description="Disordered" evidence="1">
    <location>
        <begin position="301"/>
        <end position="328"/>
    </location>
</feature>
<dbReference type="PANTHER" id="PTHR35140">
    <property type="entry name" value="MITOTIC CHECK POINT PROTEIN BFA1"/>
    <property type="match status" value="1"/>
</dbReference>
<keyword evidence="3" id="KW-1185">Reference proteome</keyword>
<reference evidence="2 3" key="1">
    <citation type="journal article" date="2011" name="Proc. Natl. Acad. Sci. U.S.A.">
        <title>Evolutionary erosion of yeast sex chromosomes by mating-type switching accidents.</title>
        <authorList>
            <person name="Gordon J.L."/>
            <person name="Armisen D."/>
            <person name="Proux-Wera E."/>
            <person name="Oheigeartaigh S.S."/>
            <person name="Byrne K.P."/>
            <person name="Wolfe K.H."/>
        </authorList>
    </citation>
    <scope>NUCLEOTIDE SEQUENCE [LARGE SCALE GENOMIC DNA]</scope>
    <source>
        <strain evidence="3">ATCC MYA-139 / BCRC 22969 / CBS 8797 / CCRC 22969 / KCTC 17520 / NBRC 10181 / NCYC 3082</strain>
    </source>
</reference>
<feature type="compositionally biased region" description="Low complexity" evidence="1">
    <location>
        <begin position="43"/>
        <end position="53"/>
    </location>
</feature>
<dbReference type="OMA" id="QEIDHNT"/>
<dbReference type="EMBL" id="HE978315">
    <property type="protein sequence ID" value="CCK68480.1"/>
    <property type="molecule type" value="Genomic_DNA"/>
</dbReference>
<name>J7R126_HUIN7</name>
<dbReference type="Proteomes" id="UP000006310">
    <property type="component" value="Chromosome 2"/>
</dbReference>
<dbReference type="OrthoDB" id="19159at2759"/>
<organism evidence="2 3">
    <name type="scientific">Huiozyma naganishii (strain ATCC MYA-139 / BCRC 22969 / CBS 8797 / KCTC 17520 / NBRC 10181 / NCYC 3082 / Yp74L-3)</name>
    <name type="common">Yeast</name>
    <name type="synonym">Kazachstania naganishii</name>
    <dbReference type="NCBI Taxonomy" id="1071383"/>
    <lineage>
        <taxon>Eukaryota</taxon>
        <taxon>Fungi</taxon>
        <taxon>Dikarya</taxon>
        <taxon>Ascomycota</taxon>
        <taxon>Saccharomycotina</taxon>
        <taxon>Saccharomycetes</taxon>
        <taxon>Saccharomycetales</taxon>
        <taxon>Saccharomycetaceae</taxon>
        <taxon>Huiozyma</taxon>
    </lineage>
</organism>
<dbReference type="PANTHER" id="PTHR35140:SF1">
    <property type="entry name" value="MITOTIC CHECK POINT PROTEIN BFA1"/>
    <property type="match status" value="1"/>
</dbReference>
<feature type="compositionally biased region" description="Polar residues" evidence="1">
    <location>
        <begin position="310"/>
        <end position="328"/>
    </location>
</feature>
<dbReference type="eggNOG" id="ENOG502R6H5">
    <property type="taxonomic scope" value="Eukaryota"/>
</dbReference>
<dbReference type="GO" id="GO:1990334">
    <property type="term" value="C:Bfa1-Bub2 complex"/>
    <property type="evidence" value="ECO:0007669"/>
    <property type="project" value="InterPro"/>
</dbReference>
<proteinExistence type="predicted"/>
<dbReference type="HOGENOM" id="CLU_037140_0_0_1"/>
<dbReference type="InterPro" id="IPR034586">
    <property type="entry name" value="Bfa1/Byr4"/>
</dbReference>
<gene>
    <name evidence="2" type="primary">KNAG0B00310</name>
    <name evidence="2" type="ordered locus">KNAG_0B00310</name>
</gene>
<dbReference type="GO" id="GO:0044732">
    <property type="term" value="C:mitotic spindle pole body"/>
    <property type="evidence" value="ECO:0007669"/>
    <property type="project" value="TreeGrafter"/>
</dbReference>
<evidence type="ECO:0000256" key="1">
    <source>
        <dbReference type="SAM" id="MobiDB-lite"/>
    </source>
</evidence>
<feature type="compositionally biased region" description="Basic and acidic residues" evidence="1">
    <location>
        <begin position="557"/>
        <end position="568"/>
    </location>
</feature>